<comment type="caution">
    <text evidence="4">The sequence shown here is derived from an EMBL/GenBank/DDBJ whole genome shotgun (WGS) entry which is preliminary data.</text>
</comment>
<proteinExistence type="predicted"/>
<dbReference type="Gene3D" id="3.40.50.720">
    <property type="entry name" value="NAD(P)-binding Rossmann-like Domain"/>
    <property type="match status" value="2"/>
</dbReference>
<dbReference type="CDD" id="cd12164">
    <property type="entry name" value="GDH_like_2"/>
    <property type="match status" value="1"/>
</dbReference>
<accession>A0ABT1YYA5</accession>
<evidence type="ECO:0000256" key="1">
    <source>
        <dbReference type="ARBA" id="ARBA00023002"/>
    </source>
</evidence>
<dbReference type="SUPFAM" id="SSF52283">
    <property type="entry name" value="Formate/glycerate dehydrogenase catalytic domain-like"/>
    <property type="match status" value="1"/>
</dbReference>
<organism evidence="4 5">
    <name type="scientific">Pseudosulfitobacter koreensis</name>
    <dbReference type="NCBI Taxonomy" id="2968472"/>
    <lineage>
        <taxon>Bacteria</taxon>
        <taxon>Pseudomonadati</taxon>
        <taxon>Pseudomonadota</taxon>
        <taxon>Alphaproteobacteria</taxon>
        <taxon>Rhodobacterales</taxon>
        <taxon>Roseobacteraceae</taxon>
        <taxon>Pseudosulfitobacter</taxon>
    </lineage>
</organism>
<dbReference type="Proteomes" id="UP001165396">
    <property type="component" value="Unassembled WGS sequence"/>
</dbReference>
<protein>
    <submittedName>
        <fullName evidence="4">Glyoxylate/hydroxypyruvate reductase A</fullName>
    </submittedName>
</protein>
<sequence>MALLFLSSPERAAVWGPMFDAAGEGFVVGEEAVTDPAEITHLMCWLPPKDLRRYPKLKVVIGAGAGVDHMPRMPEGVTLVRTLAPGIDEMVRDWVVMATLMVHRDMPTYLRQAQAGQWTGHVVPRARGTRVGIMGMGRIGTLAARTLSQMEFDLVGWSRSGRPVDGCDVFGSDRLDAFLAQSEILICLLPLTDETHGILNADLFAKLPQGARLVQAGRGAQLDMDALKQALNDGRLTSAMLDVTNPEPLPETHWAWRDPRVVITPHVAANTDHAEGARHALEVVRASRENRELPGRVDQDRGY</sequence>
<dbReference type="RefSeq" id="WP_258293539.1">
    <property type="nucleotide sequence ID" value="NZ_JANKJG010000002.1"/>
</dbReference>
<gene>
    <name evidence="4" type="ORF">NTA49_04890</name>
</gene>
<dbReference type="PANTHER" id="PTHR43333:SF1">
    <property type="entry name" value="D-ISOMER SPECIFIC 2-HYDROXYACID DEHYDROGENASE NAD-BINDING DOMAIN-CONTAINING PROTEIN"/>
    <property type="match status" value="1"/>
</dbReference>
<reference evidence="4" key="1">
    <citation type="submission" date="2022-07" db="EMBL/GenBank/DDBJ databases">
        <title>Pseudosulfitobacter sp. strain AP-MA-4, whole genome sequence.</title>
        <authorList>
            <person name="Jiang Y."/>
        </authorList>
    </citation>
    <scope>NUCLEOTIDE SEQUENCE</scope>
    <source>
        <strain evidence="4">AP-MA-4</strain>
    </source>
</reference>
<evidence type="ECO:0000313" key="4">
    <source>
        <dbReference type="EMBL" id="MCR8825867.1"/>
    </source>
</evidence>
<evidence type="ECO:0000259" key="3">
    <source>
        <dbReference type="Pfam" id="PF02826"/>
    </source>
</evidence>
<dbReference type="SUPFAM" id="SSF51735">
    <property type="entry name" value="NAD(P)-binding Rossmann-fold domains"/>
    <property type="match status" value="1"/>
</dbReference>
<evidence type="ECO:0000313" key="5">
    <source>
        <dbReference type="Proteomes" id="UP001165396"/>
    </source>
</evidence>
<feature type="domain" description="D-isomer specific 2-hydroxyacid dehydrogenase NAD-binding" evidence="3">
    <location>
        <begin position="97"/>
        <end position="268"/>
    </location>
</feature>
<keyword evidence="2" id="KW-0520">NAD</keyword>
<name>A0ABT1YYA5_9RHOB</name>
<keyword evidence="5" id="KW-1185">Reference proteome</keyword>
<dbReference type="PANTHER" id="PTHR43333">
    <property type="entry name" value="2-HACID_DH_C DOMAIN-CONTAINING PROTEIN"/>
    <property type="match status" value="1"/>
</dbReference>
<dbReference type="EMBL" id="JANKJG010000002">
    <property type="protein sequence ID" value="MCR8825867.1"/>
    <property type="molecule type" value="Genomic_DNA"/>
</dbReference>
<keyword evidence="1" id="KW-0560">Oxidoreductase</keyword>
<dbReference type="InterPro" id="IPR006140">
    <property type="entry name" value="D-isomer_DH_NAD-bd"/>
</dbReference>
<evidence type="ECO:0000256" key="2">
    <source>
        <dbReference type="ARBA" id="ARBA00023027"/>
    </source>
</evidence>
<dbReference type="Pfam" id="PF02826">
    <property type="entry name" value="2-Hacid_dh_C"/>
    <property type="match status" value="1"/>
</dbReference>
<dbReference type="InterPro" id="IPR036291">
    <property type="entry name" value="NAD(P)-bd_dom_sf"/>
</dbReference>